<dbReference type="RefSeq" id="WP_003729494.1">
    <property type="nucleotide sequence ID" value="NC_017537.1"/>
</dbReference>
<dbReference type="AlphaFoldDB" id="A0A0E0UWY2"/>
<dbReference type="InterPro" id="IPR036291">
    <property type="entry name" value="NAD(P)-bd_dom_sf"/>
</dbReference>
<evidence type="ECO:0000313" key="4">
    <source>
        <dbReference type="Proteomes" id="UP000000486"/>
    </source>
</evidence>
<name>A0A0E0UWY2_LISMM</name>
<protein>
    <submittedName>
        <fullName evidence="3">Predicted dehydrogenases and related proteins virulence factor</fullName>
    </submittedName>
</protein>
<dbReference type="InterPro" id="IPR051317">
    <property type="entry name" value="Gfo/Idh/MocA_oxidoreduct"/>
</dbReference>
<dbReference type="Proteomes" id="UP000000486">
    <property type="component" value="Chromosome"/>
</dbReference>
<dbReference type="PANTHER" id="PTHR43708">
    <property type="entry name" value="CONSERVED EXPRESSED OXIDOREDUCTASE (EUROFUNG)"/>
    <property type="match status" value="1"/>
</dbReference>
<evidence type="ECO:0000313" key="3">
    <source>
        <dbReference type="EMBL" id="AEH92957.1"/>
    </source>
</evidence>
<organism evidence="3 4">
    <name type="scientific">Listeria monocytogenes serotype 4a (strain M7)</name>
    <dbReference type="NCBI Taxonomy" id="1030009"/>
    <lineage>
        <taxon>Bacteria</taxon>
        <taxon>Bacillati</taxon>
        <taxon>Bacillota</taxon>
        <taxon>Bacilli</taxon>
        <taxon>Bacillales</taxon>
        <taxon>Listeriaceae</taxon>
        <taxon>Listeria</taxon>
    </lineage>
</organism>
<feature type="domain" description="Gfo/Idh/MocA-like oxidoreductase N-terminal" evidence="1">
    <location>
        <begin position="2"/>
        <end position="120"/>
    </location>
</feature>
<dbReference type="KEGG" id="lmq:LMM7_1952"/>
<dbReference type="PATRIC" id="fig|1030009.3.peg.1940"/>
<dbReference type="Gene3D" id="3.40.50.720">
    <property type="entry name" value="NAD(P)-binding Rossmann-like Domain"/>
    <property type="match status" value="1"/>
</dbReference>
<feature type="domain" description="YceM-like C-terminal" evidence="2">
    <location>
        <begin position="126"/>
        <end position="238"/>
    </location>
</feature>
<evidence type="ECO:0000259" key="1">
    <source>
        <dbReference type="Pfam" id="PF01408"/>
    </source>
</evidence>
<dbReference type="Pfam" id="PF01408">
    <property type="entry name" value="GFO_IDH_MocA"/>
    <property type="match status" value="1"/>
</dbReference>
<dbReference type="EMBL" id="CP002816">
    <property type="protein sequence ID" value="AEH92957.1"/>
    <property type="molecule type" value="Genomic_DNA"/>
</dbReference>
<reference evidence="3 4" key="1">
    <citation type="journal article" date="2011" name="J. Bacteriol.">
        <title>Genome sequence of the nonpathogenic Listeria monocytogenes serovar 4a strain M7.</title>
        <authorList>
            <person name="Chen J."/>
            <person name="Xia Y."/>
            <person name="Cheng C."/>
            <person name="Fang C."/>
            <person name="Shan Y."/>
            <person name="Jin G."/>
            <person name="Fang W."/>
        </authorList>
    </citation>
    <scope>NUCLEOTIDE SEQUENCE [LARGE SCALE GENOMIC DNA]</scope>
    <source>
        <strain evidence="3 4">M7</strain>
    </source>
</reference>
<accession>A0A0E0UWY2</accession>
<dbReference type="InterPro" id="IPR000683">
    <property type="entry name" value="Gfo/Idh/MocA-like_OxRdtase_N"/>
</dbReference>
<dbReference type="GO" id="GO:0000166">
    <property type="term" value="F:nucleotide binding"/>
    <property type="evidence" value="ECO:0007669"/>
    <property type="project" value="InterPro"/>
</dbReference>
<dbReference type="SUPFAM" id="SSF51735">
    <property type="entry name" value="NAD(P)-binding Rossmann-fold domains"/>
    <property type="match status" value="1"/>
</dbReference>
<gene>
    <name evidence="3" type="primary">yceM</name>
    <name evidence="3" type="synonym">mviM</name>
    <name evidence="3" type="ordered locus">LMM7_1952</name>
</gene>
<dbReference type="SUPFAM" id="SSF55347">
    <property type="entry name" value="Glyceraldehyde-3-phosphate dehydrogenase-like, C-terminal domain"/>
    <property type="match status" value="1"/>
</dbReference>
<dbReference type="InterPro" id="IPR048477">
    <property type="entry name" value="YceM-like_C"/>
</dbReference>
<dbReference type="PANTHER" id="PTHR43708:SF4">
    <property type="entry name" value="OXIDOREDUCTASE YCEM-RELATED"/>
    <property type="match status" value="1"/>
</dbReference>
<sequence length="301" mass="34297">MLKVAVVGLGGIAQKAYLPVFAEMENIEVHLYTRDAQKLKHLSEKYRFDHYHQSIHSMIESGVNAAFVHSSTASHPEVIRTFLAHHIPVYVDKPIADNLSEVEELTRLAEEQNTLLMTGFNRRYAPKYQELKALTDTNMIIMQKNRAAQPGEARTFIYDDFIHVIDTVRFLLDAKIEQLHVVPVWQENLLASITVQITAGGKVATAIMNRDSGVNEERLAVMTPSAKYEVENVTETHIYEGTTERFERFGDWETTLYKRGFVSIIQAFLTAVRNGEKAPISKEDALETHRLAEEILRKIEN</sequence>
<dbReference type="Pfam" id="PF21378">
    <property type="entry name" value="YceM-like_C"/>
    <property type="match status" value="1"/>
</dbReference>
<dbReference type="HOGENOM" id="CLU_023194_23_0_9"/>
<dbReference type="Gene3D" id="3.30.360.10">
    <property type="entry name" value="Dihydrodipicolinate Reductase, domain 2"/>
    <property type="match status" value="1"/>
</dbReference>
<evidence type="ECO:0000259" key="2">
    <source>
        <dbReference type="Pfam" id="PF21378"/>
    </source>
</evidence>
<proteinExistence type="predicted"/>